<protein>
    <recommendedName>
        <fullName evidence="4">UDP-N-acetylglucosamine 2-epimerase (non-hydrolyzing)</fullName>
        <ecNumber evidence="4">5.1.3.14</ecNumber>
    </recommendedName>
</protein>
<dbReference type="Pfam" id="PF02350">
    <property type="entry name" value="Epimerase_2"/>
    <property type="match status" value="1"/>
</dbReference>
<dbReference type="PANTHER" id="PTHR43174:SF2">
    <property type="entry name" value="UDP-N-ACETYLGLUCOSAMINE 2-EPIMERASE"/>
    <property type="match status" value="1"/>
</dbReference>
<evidence type="ECO:0000256" key="2">
    <source>
        <dbReference type="ARBA" id="ARBA00036080"/>
    </source>
</evidence>
<evidence type="ECO:0000313" key="7">
    <source>
        <dbReference type="EMBL" id="MBV7257566.1"/>
    </source>
</evidence>
<evidence type="ECO:0000256" key="4">
    <source>
        <dbReference type="ARBA" id="ARBA00038858"/>
    </source>
</evidence>
<keyword evidence="1 5" id="KW-0413">Isomerase</keyword>
<name>A0ABS6SI16_9SPHN</name>
<evidence type="ECO:0000256" key="3">
    <source>
        <dbReference type="ARBA" id="ARBA00038209"/>
    </source>
</evidence>
<gene>
    <name evidence="7" type="primary">wecB</name>
    <name evidence="7" type="ORF">KCG44_12300</name>
</gene>
<dbReference type="InterPro" id="IPR029767">
    <property type="entry name" value="WecB-like"/>
</dbReference>
<dbReference type="RefSeq" id="WP_218446408.1">
    <property type="nucleotide sequence ID" value="NZ_JAGSPA010000004.1"/>
</dbReference>
<organism evidence="7 8">
    <name type="scientific">Pacificimonas pallii</name>
    <dbReference type="NCBI Taxonomy" id="2827236"/>
    <lineage>
        <taxon>Bacteria</taxon>
        <taxon>Pseudomonadati</taxon>
        <taxon>Pseudomonadota</taxon>
        <taxon>Alphaproteobacteria</taxon>
        <taxon>Sphingomonadales</taxon>
        <taxon>Sphingosinicellaceae</taxon>
        <taxon>Pacificimonas</taxon>
    </lineage>
</organism>
<evidence type="ECO:0000259" key="6">
    <source>
        <dbReference type="Pfam" id="PF02350"/>
    </source>
</evidence>
<dbReference type="InterPro" id="IPR003331">
    <property type="entry name" value="UDP_GlcNAc_Epimerase_2_dom"/>
</dbReference>
<dbReference type="GO" id="GO:0008761">
    <property type="term" value="F:UDP-N-acetylglucosamine 2-epimerase activity"/>
    <property type="evidence" value="ECO:0007669"/>
    <property type="project" value="UniProtKB-EC"/>
</dbReference>
<comment type="caution">
    <text evidence="7">The sequence shown here is derived from an EMBL/GenBank/DDBJ whole genome shotgun (WGS) entry which is preliminary data.</text>
</comment>
<feature type="domain" description="UDP-N-acetylglucosamine 2-epimerase" evidence="6">
    <location>
        <begin position="23"/>
        <end position="345"/>
    </location>
</feature>
<keyword evidence="8" id="KW-1185">Reference proteome</keyword>
<dbReference type="EC" id="5.1.3.14" evidence="4"/>
<dbReference type="EMBL" id="JAGSPA010000004">
    <property type="protein sequence ID" value="MBV7257566.1"/>
    <property type="molecule type" value="Genomic_DNA"/>
</dbReference>
<dbReference type="Proteomes" id="UP000722336">
    <property type="component" value="Unassembled WGS sequence"/>
</dbReference>
<comment type="similarity">
    <text evidence="3 5">Belongs to the UDP-N-acetylglucosamine 2-epimerase family.</text>
</comment>
<dbReference type="NCBIfam" id="TIGR00236">
    <property type="entry name" value="wecB"/>
    <property type="match status" value="1"/>
</dbReference>
<dbReference type="CDD" id="cd03786">
    <property type="entry name" value="GTB_UDP-GlcNAc_2-Epimerase"/>
    <property type="match status" value="1"/>
</dbReference>
<comment type="catalytic activity">
    <reaction evidence="2">
        <text>UDP-N-acetyl-alpha-D-glucosamine = UDP-N-acetyl-alpha-D-mannosamine</text>
        <dbReference type="Rhea" id="RHEA:17213"/>
        <dbReference type="ChEBI" id="CHEBI:57705"/>
        <dbReference type="ChEBI" id="CHEBI:68623"/>
        <dbReference type="EC" id="5.1.3.14"/>
    </reaction>
</comment>
<evidence type="ECO:0000313" key="8">
    <source>
        <dbReference type="Proteomes" id="UP000722336"/>
    </source>
</evidence>
<evidence type="ECO:0000256" key="5">
    <source>
        <dbReference type="RuleBase" id="RU003513"/>
    </source>
</evidence>
<evidence type="ECO:0000256" key="1">
    <source>
        <dbReference type="ARBA" id="ARBA00023235"/>
    </source>
</evidence>
<sequence>MGTRPEAIKLAPVYLALRARGAGARIYDTGQHPDLLPSALAAFAIPDTAVQRSPQRGVSAPLKMLPDMQRMLRAHAPGGVIVQGDTASAFAGALAGVLSGLPVHHVEAGLRSGDWLSPFPEEFIRAGIGRLSAQHFAPTPLAGRNLAAEGIAADRIHIAGNTIVDALRLILPGRNQRKRTRPSQSAGGKLVVLTVHRRESEGAGTRAILGAAAELARRRDVHVIYPAHPRTTTDELAALGSGHGIEVVPPIPYADFVQLLARADLAITDSGGVQEEAAILGTPLICCRNVTERPEALAGTHARLVGTDPEAILAAAEQFLDDGQRPAFSAAFGDGHAADRIAAILTA</sequence>
<accession>A0ABS6SI16</accession>
<dbReference type="PANTHER" id="PTHR43174">
    <property type="entry name" value="UDP-N-ACETYLGLUCOSAMINE 2-EPIMERASE"/>
    <property type="match status" value="1"/>
</dbReference>
<reference evidence="7 8" key="1">
    <citation type="submission" date="2021-04" db="EMBL/GenBank/DDBJ databases">
        <authorList>
            <person name="Pira H."/>
            <person name="Risdian C."/>
            <person name="Wink J."/>
        </authorList>
    </citation>
    <scope>NUCLEOTIDE SEQUENCE [LARGE SCALE GENOMIC DNA]</scope>
    <source>
        <strain evidence="7 8">WHA3</strain>
    </source>
</reference>
<proteinExistence type="inferred from homology"/>